<gene>
    <name evidence="9" type="ORF">E4K67_28595</name>
</gene>
<feature type="transmembrane region" description="Helical" evidence="7">
    <location>
        <begin position="263"/>
        <end position="285"/>
    </location>
</feature>
<evidence type="ECO:0000313" key="9">
    <source>
        <dbReference type="EMBL" id="TGE34835.1"/>
    </source>
</evidence>
<evidence type="ECO:0000313" key="10">
    <source>
        <dbReference type="Proteomes" id="UP000298460"/>
    </source>
</evidence>
<dbReference type="Pfam" id="PF07690">
    <property type="entry name" value="MFS_1"/>
    <property type="match status" value="1"/>
</dbReference>
<dbReference type="GO" id="GO:0005886">
    <property type="term" value="C:plasma membrane"/>
    <property type="evidence" value="ECO:0007669"/>
    <property type="project" value="UniProtKB-SubCell"/>
</dbReference>
<dbReference type="Proteomes" id="UP000298460">
    <property type="component" value="Unassembled WGS sequence"/>
</dbReference>
<dbReference type="PANTHER" id="PTHR43266:SF2">
    <property type="entry name" value="MAJOR FACILITATOR SUPERFAMILY (MFS) PROFILE DOMAIN-CONTAINING PROTEIN"/>
    <property type="match status" value="1"/>
</dbReference>
<dbReference type="InterPro" id="IPR011701">
    <property type="entry name" value="MFS"/>
</dbReference>
<dbReference type="PANTHER" id="PTHR43266">
    <property type="entry name" value="MACROLIDE-EFFLUX PROTEIN"/>
    <property type="match status" value="1"/>
</dbReference>
<feature type="domain" description="Major facilitator superfamily (MFS) profile" evidence="8">
    <location>
        <begin position="10"/>
        <end position="431"/>
    </location>
</feature>
<evidence type="ECO:0000256" key="6">
    <source>
        <dbReference type="ARBA" id="ARBA00023136"/>
    </source>
</evidence>
<evidence type="ECO:0000256" key="3">
    <source>
        <dbReference type="ARBA" id="ARBA00022475"/>
    </source>
</evidence>
<feature type="transmembrane region" description="Helical" evidence="7">
    <location>
        <begin position="230"/>
        <end position="251"/>
    </location>
</feature>
<dbReference type="EMBL" id="SPQQ01000027">
    <property type="protein sequence ID" value="TGE34835.1"/>
    <property type="molecule type" value="Genomic_DNA"/>
</dbReference>
<evidence type="ECO:0000256" key="1">
    <source>
        <dbReference type="ARBA" id="ARBA00004651"/>
    </source>
</evidence>
<evidence type="ECO:0000256" key="4">
    <source>
        <dbReference type="ARBA" id="ARBA00022692"/>
    </source>
</evidence>
<dbReference type="GO" id="GO:0022857">
    <property type="term" value="F:transmembrane transporter activity"/>
    <property type="evidence" value="ECO:0007669"/>
    <property type="project" value="InterPro"/>
</dbReference>
<protein>
    <submittedName>
        <fullName evidence="9">MFS transporter</fullName>
    </submittedName>
</protein>
<accession>A0A4Z0QXU1</accession>
<feature type="transmembrane region" description="Helical" evidence="7">
    <location>
        <begin position="169"/>
        <end position="188"/>
    </location>
</feature>
<comment type="subcellular location">
    <subcellularLocation>
        <location evidence="1">Cell membrane</location>
        <topology evidence="1">Multi-pass membrane protein</topology>
    </subcellularLocation>
</comment>
<feature type="transmembrane region" description="Helical" evidence="7">
    <location>
        <begin position="315"/>
        <end position="340"/>
    </location>
</feature>
<feature type="transmembrane region" description="Helical" evidence="7">
    <location>
        <begin position="12"/>
        <end position="37"/>
    </location>
</feature>
<dbReference type="SUPFAM" id="SSF103473">
    <property type="entry name" value="MFS general substrate transporter"/>
    <property type="match status" value="1"/>
</dbReference>
<sequence length="442" mass="48353">MNTQDKTFRRFLIIWSGQLLSAIGTGLTAFALGIYVFQKTQSATSYSLIILFAFLPTFILLPFGGVLADRFDRKKMMILGDAGAIGGLLFILLVMSSGSLELWQIYLGVAMSSVFAAIQNPAYKAAVSDLVSEELYSQASGLIQLAGSAQYLISPIIAGFLISVFNIKLVLIIDIMTFLIAVTAVFMIKKQDAAPQKHKKQDISLQNHEKQKFLHDVTDSFRYIFSQKGILWLVLLTSMVCFYVGLIQSLFGPMMLSLTDSKTLGITLSVSASGMLVSSLFIGLFGIKKSKVFILSLFLVLAGLFYALMGVFTTVVLIAIFTFLFFSTLPFVNTTLEVLIRTNVDNERQGRVWSMVYAISQVGYILAFGSAGFLADYLFNPLFYPDGALAQTVGRIIGTGQGRGIGFIFILSGLLVSILGLIIGRVKKISALELNQSENCKA</sequence>
<dbReference type="InterPro" id="IPR020846">
    <property type="entry name" value="MFS_dom"/>
</dbReference>
<dbReference type="CDD" id="cd06173">
    <property type="entry name" value="MFS_MefA_like"/>
    <property type="match status" value="1"/>
</dbReference>
<evidence type="ECO:0000259" key="8">
    <source>
        <dbReference type="PROSITE" id="PS50850"/>
    </source>
</evidence>
<dbReference type="OrthoDB" id="9775268at2"/>
<keyword evidence="2" id="KW-0813">Transport</keyword>
<feature type="transmembrane region" description="Helical" evidence="7">
    <location>
        <begin position="292"/>
        <end position="309"/>
    </location>
</feature>
<keyword evidence="6 7" id="KW-0472">Membrane</keyword>
<comment type="caution">
    <text evidence="9">The sequence shown here is derived from an EMBL/GenBank/DDBJ whole genome shotgun (WGS) entry which is preliminary data.</text>
</comment>
<dbReference type="AlphaFoldDB" id="A0A4Z0QXU1"/>
<dbReference type="Gene3D" id="1.20.1250.20">
    <property type="entry name" value="MFS general substrate transporter like domains"/>
    <property type="match status" value="1"/>
</dbReference>
<evidence type="ECO:0000256" key="5">
    <source>
        <dbReference type="ARBA" id="ARBA00022989"/>
    </source>
</evidence>
<feature type="transmembrane region" description="Helical" evidence="7">
    <location>
        <begin position="43"/>
        <end position="66"/>
    </location>
</feature>
<proteinExistence type="predicted"/>
<feature type="transmembrane region" description="Helical" evidence="7">
    <location>
        <begin position="352"/>
        <end position="375"/>
    </location>
</feature>
<reference evidence="9 10" key="1">
    <citation type="submission" date="2019-03" db="EMBL/GenBank/DDBJ databases">
        <title>Draft Genome Sequence of Desulfosporosinus fructosivorans Strain 63.6F, Isolated from Marine Sediment in the Baltic Sea.</title>
        <authorList>
            <person name="Hausmann B."/>
            <person name="Vandieken V."/>
            <person name="Pjevac P."/>
            <person name="Schreck K."/>
            <person name="Herbold C.W."/>
            <person name="Loy A."/>
        </authorList>
    </citation>
    <scope>NUCLEOTIDE SEQUENCE [LARGE SCALE GENOMIC DNA]</scope>
    <source>
        <strain evidence="9 10">63.6F</strain>
    </source>
</reference>
<feature type="transmembrane region" description="Helical" evidence="7">
    <location>
        <begin position="78"/>
        <end position="97"/>
    </location>
</feature>
<evidence type="ECO:0000256" key="2">
    <source>
        <dbReference type="ARBA" id="ARBA00022448"/>
    </source>
</evidence>
<keyword evidence="4 7" id="KW-0812">Transmembrane</keyword>
<keyword evidence="5 7" id="KW-1133">Transmembrane helix</keyword>
<keyword evidence="3" id="KW-1003">Cell membrane</keyword>
<dbReference type="InterPro" id="IPR036259">
    <property type="entry name" value="MFS_trans_sf"/>
</dbReference>
<keyword evidence="10" id="KW-1185">Reference proteome</keyword>
<name>A0A4Z0QXU1_9FIRM</name>
<evidence type="ECO:0000256" key="7">
    <source>
        <dbReference type="SAM" id="Phobius"/>
    </source>
</evidence>
<feature type="transmembrane region" description="Helical" evidence="7">
    <location>
        <begin position="404"/>
        <end position="424"/>
    </location>
</feature>
<organism evidence="9 10">
    <name type="scientific">Desulfosporosinus fructosivorans</name>
    <dbReference type="NCBI Taxonomy" id="2018669"/>
    <lineage>
        <taxon>Bacteria</taxon>
        <taxon>Bacillati</taxon>
        <taxon>Bacillota</taxon>
        <taxon>Clostridia</taxon>
        <taxon>Eubacteriales</taxon>
        <taxon>Desulfitobacteriaceae</taxon>
        <taxon>Desulfosporosinus</taxon>
    </lineage>
</organism>
<dbReference type="PROSITE" id="PS50850">
    <property type="entry name" value="MFS"/>
    <property type="match status" value="1"/>
</dbReference>
<dbReference type="RefSeq" id="WP_135552996.1">
    <property type="nucleotide sequence ID" value="NZ_SPQQ01000027.1"/>
</dbReference>